<evidence type="ECO:0000313" key="3">
    <source>
        <dbReference type="Proteomes" id="UP000198697"/>
    </source>
</evidence>
<dbReference type="OrthoDB" id="9788916at2"/>
<dbReference type="InterPro" id="IPR016181">
    <property type="entry name" value="Acyl_CoA_acyltransferase"/>
</dbReference>
<gene>
    <name evidence="2" type="ORF">SAMN04487998_2388</name>
</gene>
<dbReference type="GO" id="GO:0016747">
    <property type="term" value="F:acyltransferase activity, transferring groups other than amino-acyl groups"/>
    <property type="evidence" value="ECO:0007669"/>
    <property type="project" value="InterPro"/>
</dbReference>
<dbReference type="RefSeq" id="WP_092771767.1">
    <property type="nucleotide sequence ID" value="NZ_FOHS01000003.1"/>
</dbReference>
<dbReference type="AlphaFoldDB" id="A0A1I0GFF1"/>
<dbReference type="Pfam" id="PF13302">
    <property type="entry name" value="Acetyltransf_3"/>
    <property type="match status" value="1"/>
</dbReference>
<dbReference type="STRING" id="82805.SAMN04487998_2388"/>
<proteinExistence type="predicted"/>
<keyword evidence="2" id="KW-0808">Transferase</keyword>
<dbReference type="Proteomes" id="UP000198697">
    <property type="component" value="Unassembled WGS sequence"/>
</dbReference>
<dbReference type="SUPFAM" id="SSF55729">
    <property type="entry name" value="Acyl-CoA N-acyltransferases (Nat)"/>
    <property type="match status" value="1"/>
</dbReference>
<keyword evidence="3" id="KW-1185">Reference proteome</keyword>
<dbReference type="EMBL" id="FOHS01000003">
    <property type="protein sequence ID" value="SET69807.1"/>
    <property type="molecule type" value="Genomic_DNA"/>
</dbReference>
<feature type="domain" description="N-acetyltransferase" evidence="1">
    <location>
        <begin position="20"/>
        <end position="182"/>
    </location>
</feature>
<sequence>MHTPGFSSPALVPELHTERLLLRAFRLEDLSEYSALHQDPDFYRYLTKKPTPKEDNWRRILTLMGHWALLGYGYWALEERATGRFCGTVGLAEYQRGLTPSIDNVPEAGWVLAPRLHGQGYAAEAVAAALAWADAHLAAPRTVCIINPENAPSLRLAARFGYREIARPQYHDEPIVLLERRGR</sequence>
<name>A0A1I0GFF1_9BACT</name>
<dbReference type="PROSITE" id="PS51186">
    <property type="entry name" value="GNAT"/>
    <property type="match status" value="1"/>
</dbReference>
<dbReference type="PANTHER" id="PTHR43792:SF16">
    <property type="entry name" value="N-ACETYLTRANSFERASE DOMAIN-CONTAINING PROTEIN"/>
    <property type="match status" value="1"/>
</dbReference>
<protein>
    <submittedName>
        <fullName evidence="2">Protein N-acetyltransferase, RimJ/RimL family</fullName>
    </submittedName>
</protein>
<evidence type="ECO:0000259" key="1">
    <source>
        <dbReference type="PROSITE" id="PS51186"/>
    </source>
</evidence>
<dbReference type="Gene3D" id="3.40.630.30">
    <property type="match status" value="1"/>
</dbReference>
<evidence type="ECO:0000313" key="2">
    <source>
        <dbReference type="EMBL" id="SET69807.1"/>
    </source>
</evidence>
<dbReference type="PANTHER" id="PTHR43792">
    <property type="entry name" value="GNAT FAMILY, PUTATIVE (AFU_ORTHOLOGUE AFUA_3G00765)-RELATED-RELATED"/>
    <property type="match status" value="1"/>
</dbReference>
<reference evidence="3" key="1">
    <citation type="submission" date="2016-10" db="EMBL/GenBank/DDBJ databases">
        <authorList>
            <person name="Varghese N."/>
            <person name="Submissions S."/>
        </authorList>
    </citation>
    <scope>NUCLEOTIDE SEQUENCE [LARGE SCALE GENOMIC DNA]</scope>
    <source>
        <strain evidence="3">DSM 15310</strain>
    </source>
</reference>
<organism evidence="2 3">
    <name type="scientific">Hymenobacter actinosclerus</name>
    <dbReference type="NCBI Taxonomy" id="82805"/>
    <lineage>
        <taxon>Bacteria</taxon>
        <taxon>Pseudomonadati</taxon>
        <taxon>Bacteroidota</taxon>
        <taxon>Cytophagia</taxon>
        <taxon>Cytophagales</taxon>
        <taxon>Hymenobacteraceae</taxon>
        <taxon>Hymenobacter</taxon>
    </lineage>
</organism>
<dbReference type="InterPro" id="IPR051531">
    <property type="entry name" value="N-acetyltransferase"/>
</dbReference>
<accession>A0A1I0GFF1</accession>
<dbReference type="InterPro" id="IPR000182">
    <property type="entry name" value="GNAT_dom"/>
</dbReference>